<proteinExistence type="predicted"/>
<gene>
    <name evidence="1" type="ORF">CALCODRAFT_493025</name>
</gene>
<dbReference type="EMBL" id="KV423935">
    <property type="protein sequence ID" value="KZT60033.1"/>
    <property type="molecule type" value="Genomic_DNA"/>
</dbReference>
<keyword evidence="2" id="KW-1185">Reference proteome</keyword>
<reference evidence="1 2" key="1">
    <citation type="journal article" date="2016" name="Mol. Biol. Evol.">
        <title>Comparative Genomics of Early-Diverging Mushroom-Forming Fungi Provides Insights into the Origins of Lignocellulose Decay Capabilities.</title>
        <authorList>
            <person name="Nagy L.G."/>
            <person name="Riley R."/>
            <person name="Tritt A."/>
            <person name="Adam C."/>
            <person name="Daum C."/>
            <person name="Floudas D."/>
            <person name="Sun H."/>
            <person name="Yadav J.S."/>
            <person name="Pangilinan J."/>
            <person name="Larsson K.H."/>
            <person name="Matsuura K."/>
            <person name="Barry K."/>
            <person name="Labutti K."/>
            <person name="Kuo R."/>
            <person name="Ohm R.A."/>
            <person name="Bhattacharya S.S."/>
            <person name="Shirouzu T."/>
            <person name="Yoshinaga Y."/>
            <person name="Martin F.M."/>
            <person name="Grigoriev I.V."/>
            <person name="Hibbett D.S."/>
        </authorList>
    </citation>
    <scope>NUCLEOTIDE SEQUENCE [LARGE SCALE GENOMIC DNA]</scope>
    <source>
        <strain evidence="1 2">HHB12733</strain>
    </source>
</reference>
<dbReference type="Proteomes" id="UP000076842">
    <property type="component" value="Unassembled WGS sequence"/>
</dbReference>
<organism evidence="1 2">
    <name type="scientific">Calocera cornea HHB12733</name>
    <dbReference type="NCBI Taxonomy" id="1353952"/>
    <lineage>
        <taxon>Eukaryota</taxon>
        <taxon>Fungi</taxon>
        <taxon>Dikarya</taxon>
        <taxon>Basidiomycota</taxon>
        <taxon>Agaricomycotina</taxon>
        <taxon>Dacrymycetes</taxon>
        <taxon>Dacrymycetales</taxon>
        <taxon>Dacrymycetaceae</taxon>
        <taxon>Calocera</taxon>
    </lineage>
</organism>
<dbReference type="AlphaFoldDB" id="A0A165I213"/>
<dbReference type="InParanoid" id="A0A165I213"/>
<accession>A0A165I213</accession>
<sequence length="153" mass="17377">MLPPPGSLDLGVYRKGHVHCIGHENSLNRQHCTRMQPAVLPVAFRWPNGTADTAPNGTAKFKYRFEFKHGIFGFAGAVGPRLTIHSQFRPRRRRHQLKYEIINSPWLFPMRQSGPAWRLVTMRSSGEAIRRSLGKHDCAKLFSQMCGLPCRGI</sequence>
<protein>
    <submittedName>
        <fullName evidence="1">Uncharacterized protein</fullName>
    </submittedName>
</protein>
<evidence type="ECO:0000313" key="2">
    <source>
        <dbReference type="Proteomes" id="UP000076842"/>
    </source>
</evidence>
<evidence type="ECO:0000313" key="1">
    <source>
        <dbReference type="EMBL" id="KZT60033.1"/>
    </source>
</evidence>
<name>A0A165I213_9BASI</name>